<organism evidence="1 2">
    <name type="scientific">Arcanobacterium canis</name>
    <dbReference type="NCBI Taxonomy" id="999183"/>
    <lineage>
        <taxon>Bacteria</taxon>
        <taxon>Bacillati</taxon>
        <taxon>Actinomycetota</taxon>
        <taxon>Actinomycetes</taxon>
        <taxon>Actinomycetales</taxon>
        <taxon>Actinomycetaceae</taxon>
        <taxon>Arcanobacterium</taxon>
    </lineage>
</organism>
<reference evidence="1 2" key="1">
    <citation type="submission" date="2023-03" db="EMBL/GenBank/DDBJ databases">
        <title>Complete genome of Arcanobacterium canis strain DSM 25104 isolated in 2010 from a canine otitis externa in Germany.</title>
        <authorList>
            <person name="Borowiak M."/>
            <person name="Kreitlow A."/>
            <person name="Malorny B."/>
            <person name="Laemmler C."/>
            <person name="Prenger-Berninghoff E."/>
            <person name="Ploetz M."/>
            <person name="Abdulmawjood A."/>
        </authorList>
    </citation>
    <scope>NUCLEOTIDE SEQUENCE [LARGE SCALE GENOMIC DNA]</scope>
    <source>
        <strain evidence="1 2">DSM 25104</strain>
    </source>
</reference>
<gene>
    <name evidence="1" type="ORF">P7079_03735</name>
</gene>
<dbReference type="EMBL" id="CP121208">
    <property type="protein sequence ID" value="WFM84095.1"/>
    <property type="molecule type" value="Genomic_DNA"/>
</dbReference>
<proteinExistence type="predicted"/>
<evidence type="ECO:0000313" key="1">
    <source>
        <dbReference type="EMBL" id="WFM84095.1"/>
    </source>
</evidence>
<evidence type="ECO:0000313" key="2">
    <source>
        <dbReference type="Proteomes" id="UP001215216"/>
    </source>
</evidence>
<accession>A0ABY8G1D5</accession>
<keyword evidence="2" id="KW-1185">Reference proteome</keyword>
<dbReference type="Proteomes" id="UP001215216">
    <property type="component" value="Chromosome"/>
</dbReference>
<protein>
    <submittedName>
        <fullName evidence="1">Uncharacterized protein</fullName>
    </submittedName>
</protein>
<name>A0ABY8G1D5_9ACTO</name>
<dbReference type="RefSeq" id="WP_278013490.1">
    <property type="nucleotide sequence ID" value="NZ_CP121208.1"/>
</dbReference>
<sequence length="262" mass="25786">MMRPAFVGALVTGLATVALSKLRQSSWDRTSFSGSTVSLTGGLATATGAIASSGAAASAPAIVASAAGACAGYVDDHLEESFGAKGKGFKGHLGALSRGEVTSGAVKILGVGLGAGVAGWLISARYTGVSRVVDAGVNTVLIAGTANLLNLFDLRPGRALKVALAVSTPLALAGNKTAAGVVGTSVASLPTDLAGATMLGDLGANALGAQVGVAVAQRLPLLGRLLATAGVVGLTYASEKISFSKVIDECAPLRFVDQLGRP</sequence>